<dbReference type="GO" id="GO:0005789">
    <property type="term" value="C:endoplasmic reticulum membrane"/>
    <property type="evidence" value="ECO:0007669"/>
    <property type="project" value="UniProtKB-SubCell"/>
</dbReference>
<name>A0A974GYT9_XENLA</name>
<dbReference type="GO" id="GO:0016746">
    <property type="term" value="F:acyltransferase activity"/>
    <property type="evidence" value="ECO:0007669"/>
    <property type="project" value="UniProtKB-KW"/>
</dbReference>
<evidence type="ECO:0000256" key="6">
    <source>
        <dbReference type="ARBA" id="ARBA00023136"/>
    </source>
</evidence>
<proteinExistence type="predicted"/>
<comment type="subcellular location">
    <subcellularLocation>
        <location evidence="1">Endoplasmic reticulum membrane</location>
        <topology evidence="1">Multi-pass membrane protein</topology>
    </subcellularLocation>
</comment>
<dbReference type="InterPro" id="IPR004299">
    <property type="entry name" value="MBOAT_fam"/>
</dbReference>
<dbReference type="PANTHER" id="PTHR13906">
    <property type="entry name" value="PORCUPINE"/>
    <property type="match status" value="1"/>
</dbReference>
<sequence>MFVKIFPAFMSIASKCFYLHRKKPSFLEYLSYHLNFMSVLAGPCSNFQDYIAFIEGRHIQSKLLNSKANGYTKLPNPSPNVST</sequence>
<evidence type="ECO:0000256" key="2">
    <source>
        <dbReference type="ARBA" id="ARBA00022679"/>
    </source>
</evidence>
<evidence type="ECO:0000256" key="1">
    <source>
        <dbReference type="ARBA" id="ARBA00004477"/>
    </source>
</evidence>
<keyword evidence="6" id="KW-0472">Membrane</keyword>
<organism evidence="8">
    <name type="scientific">Xenopus laevis</name>
    <name type="common">African clawed frog</name>
    <dbReference type="NCBI Taxonomy" id="8355"/>
    <lineage>
        <taxon>Eukaryota</taxon>
        <taxon>Metazoa</taxon>
        <taxon>Chordata</taxon>
        <taxon>Craniata</taxon>
        <taxon>Vertebrata</taxon>
        <taxon>Euteleostomi</taxon>
        <taxon>Amphibia</taxon>
        <taxon>Batrachia</taxon>
        <taxon>Anura</taxon>
        <taxon>Pipoidea</taxon>
        <taxon>Pipidae</taxon>
        <taxon>Xenopodinae</taxon>
        <taxon>Xenopus</taxon>
        <taxon>Xenopus</taxon>
    </lineage>
</organism>
<evidence type="ECO:0000256" key="7">
    <source>
        <dbReference type="ARBA" id="ARBA00023315"/>
    </source>
</evidence>
<reference evidence="8" key="1">
    <citation type="submission" date="2016-05" db="EMBL/GenBank/DDBJ databases">
        <title>WGS assembly of Xenopus laevis.</title>
        <authorList>
            <person name="Session A."/>
            <person name="Uno Y."/>
            <person name="Kwon T."/>
            <person name="Chapman J."/>
            <person name="Toyoda A."/>
            <person name="Takahashi S."/>
            <person name="Fukui A."/>
            <person name="Hikosaka A."/>
            <person name="Putnam N."/>
            <person name="Stites J."/>
            <person name="Van Heeringen S."/>
            <person name="Quigley I."/>
            <person name="Heinz S."/>
            <person name="Hellsten U."/>
            <person name="Lyons J."/>
            <person name="Suzuki A."/>
            <person name="Kondo M."/>
            <person name="Ogino H."/>
            <person name="Ochi H."/>
            <person name="Bogdanovic O."/>
            <person name="Lister R."/>
            <person name="Georgiou G."/>
            <person name="Paranjpe S."/>
            <person name="Van Kruijsbergen I."/>
            <person name="Mozaffari S."/>
            <person name="Shu S."/>
            <person name="Schmutz J."/>
            <person name="Jenkins J."/>
            <person name="Grimwood J."/>
            <person name="Carlson J."/>
            <person name="Mitros T."/>
            <person name="Simakov O."/>
            <person name="Heald R."/>
            <person name="Miller K."/>
            <person name="Haudenschild C."/>
            <person name="Kuroki Y."/>
            <person name="Tanaka T."/>
            <person name="Michiue T."/>
            <person name="Watanabe M."/>
            <person name="Kinoshita T."/>
            <person name="Ohta Y."/>
            <person name="Mawaribuchi S."/>
            <person name="Suzuki Y."/>
            <person name="Haramoto Y."/>
            <person name="Yamamoto T."/>
            <person name="Takagi C."/>
            <person name="Kitzman J."/>
            <person name="Shendure J."/>
            <person name="Nakayama T."/>
            <person name="Izutsu Y."/>
            <person name="Robert J."/>
            <person name="Dichmann D."/>
            <person name="Flajnik M."/>
            <person name="Houston D."/>
            <person name="Marcotte E."/>
            <person name="Wallingford J."/>
            <person name="Ito Y."/>
            <person name="Asashima M."/>
            <person name="Ueno N."/>
            <person name="Matsuda Y."/>
            <person name="Jan Veenstra G."/>
            <person name="Fujiyama A."/>
            <person name="Harland R."/>
            <person name="Taira M."/>
            <person name="Rokhsar D.S."/>
        </authorList>
    </citation>
    <scope>NUCLEOTIDE SEQUENCE</scope>
    <source>
        <strain evidence="8">J</strain>
        <tissue evidence="8">Blood</tissue>
    </source>
</reference>
<dbReference type="Proteomes" id="UP000694892">
    <property type="component" value="Unassembled WGS sequence"/>
</dbReference>
<dbReference type="Pfam" id="PF03062">
    <property type="entry name" value="MBOAT"/>
    <property type="match status" value="1"/>
</dbReference>
<evidence type="ECO:0000256" key="4">
    <source>
        <dbReference type="ARBA" id="ARBA00022824"/>
    </source>
</evidence>
<evidence type="ECO:0000256" key="5">
    <source>
        <dbReference type="ARBA" id="ARBA00022989"/>
    </source>
</evidence>
<dbReference type="EMBL" id="KV480583">
    <property type="protein sequence ID" value="OCT55622.1"/>
    <property type="molecule type" value="Genomic_DNA"/>
</dbReference>
<gene>
    <name evidence="8" type="ORF">XELAEV_18000386mg</name>
</gene>
<evidence type="ECO:0000256" key="3">
    <source>
        <dbReference type="ARBA" id="ARBA00022692"/>
    </source>
</evidence>
<accession>A0A974GYT9</accession>
<dbReference type="InterPro" id="IPR049941">
    <property type="entry name" value="LPLAT_7/PORCN-like"/>
</dbReference>
<dbReference type="AlphaFoldDB" id="A0A974GYT9"/>
<dbReference type="PANTHER" id="PTHR13906:SF6">
    <property type="entry name" value="LYSOPHOSPHOLIPID ACYLTRANSFERASE 1"/>
    <property type="match status" value="1"/>
</dbReference>
<keyword evidence="4" id="KW-0256">Endoplasmic reticulum</keyword>
<keyword evidence="2" id="KW-0808">Transferase</keyword>
<protein>
    <submittedName>
        <fullName evidence="8">Uncharacterized protein</fullName>
    </submittedName>
</protein>
<keyword evidence="5" id="KW-1133">Transmembrane helix</keyword>
<evidence type="ECO:0000313" key="8">
    <source>
        <dbReference type="EMBL" id="OCT55622.1"/>
    </source>
</evidence>
<dbReference type="GO" id="GO:0030258">
    <property type="term" value="P:lipid modification"/>
    <property type="evidence" value="ECO:0007669"/>
    <property type="project" value="TreeGrafter"/>
</dbReference>
<keyword evidence="7" id="KW-0012">Acyltransferase</keyword>
<keyword evidence="3" id="KW-0812">Transmembrane</keyword>